<gene>
    <name evidence="8" type="ORF">PVC01_120015400</name>
    <name evidence="9" type="ORF">PVP01_1211600</name>
    <name evidence="7" type="ORF">PVT01_120015800</name>
    <name evidence="6" type="ORF">PVW1_120026200</name>
</gene>
<organism evidence="8 12">
    <name type="scientific">Plasmodium vivax</name>
    <name type="common">malaria parasite P. vivax</name>
    <dbReference type="NCBI Taxonomy" id="5855"/>
    <lineage>
        <taxon>Eukaryota</taxon>
        <taxon>Sar</taxon>
        <taxon>Alveolata</taxon>
        <taxon>Apicomplexa</taxon>
        <taxon>Aconoidasida</taxon>
        <taxon>Haemosporida</taxon>
        <taxon>Plasmodiidae</taxon>
        <taxon>Plasmodium</taxon>
        <taxon>Plasmodium (Plasmodium)</taxon>
    </lineage>
</organism>
<evidence type="ECO:0000256" key="3">
    <source>
        <dbReference type="SAM" id="MobiDB-lite"/>
    </source>
</evidence>
<reference evidence="10 11" key="1">
    <citation type="submission" date="2016-07" db="EMBL/GenBank/DDBJ databases">
        <authorList>
            <consortium name="Pathogen Informatics"/>
        </authorList>
    </citation>
    <scope>NUCLEOTIDE SEQUENCE [LARGE SCALE GENOMIC DNA]</scope>
    <source>
        <strain evidence="6">PvW1</strain>
    </source>
</reference>
<proteinExistence type="predicted"/>
<dbReference type="eggNOG" id="KOG2671">
    <property type="taxonomic scope" value="Eukaryota"/>
</dbReference>
<protein>
    <submittedName>
        <fullName evidence="6">(malaria parasite P. vivax) hypothetical protein</fullName>
    </submittedName>
    <submittedName>
        <fullName evidence="8">tRNA guanosine-2'-O-methyltransferase, putative</fullName>
        <ecNumber evidence="8">2.1.1.34</ecNumber>
    </submittedName>
</protein>
<dbReference type="Proteomes" id="UP000196402">
    <property type="component" value="Chromosome 12"/>
</dbReference>
<dbReference type="InterPro" id="IPR059073">
    <property type="entry name" value="TRMT11_N"/>
</dbReference>
<dbReference type="Proteomes" id="UP000779233">
    <property type="component" value="Unassembled WGS sequence"/>
</dbReference>
<evidence type="ECO:0000256" key="2">
    <source>
        <dbReference type="ARBA" id="ARBA00022679"/>
    </source>
</evidence>
<dbReference type="Proteomes" id="UP000220605">
    <property type="component" value="Chromosome 12"/>
</dbReference>
<evidence type="ECO:0000259" key="4">
    <source>
        <dbReference type="Pfam" id="PF01170"/>
    </source>
</evidence>
<accession>A0A1G4HGB7</accession>
<evidence type="ECO:0000313" key="12">
    <source>
        <dbReference type="Proteomes" id="UP000305196"/>
    </source>
</evidence>
<dbReference type="GO" id="GO:0043527">
    <property type="term" value="C:tRNA methyltransferase complex"/>
    <property type="evidence" value="ECO:0007669"/>
    <property type="project" value="UniProtKB-ARBA"/>
</dbReference>
<dbReference type="GO" id="GO:0005737">
    <property type="term" value="C:cytoplasm"/>
    <property type="evidence" value="ECO:0007669"/>
    <property type="project" value="TreeGrafter"/>
</dbReference>
<keyword evidence="2 8" id="KW-0808">Transferase</keyword>
<evidence type="ECO:0000313" key="7">
    <source>
        <dbReference type="EMBL" id="SCO68501.1"/>
    </source>
</evidence>
<feature type="region of interest" description="Disordered" evidence="3">
    <location>
        <begin position="348"/>
        <end position="405"/>
    </location>
</feature>
<evidence type="ECO:0000256" key="1">
    <source>
        <dbReference type="ARBA" id="ARBA00022603"/>
    </source>
</evidence>
<dbReference type="AlphaFoldDB" id="A0A1G4HGB7"/>
<dbReference type="VEuPathDB" id="PlasmoDB:PVW1_120026200"/>
<dbReference type="VEuPathDB" id="PlasmoDB:PVPAM_120016200"/>
<dbReference type="GO" id="GO:0003676">
    <property type="term" value="F:nucleic acid binding"/>
    <property type="evidence" value="ECO:0007669"/>
    <property type="project" value="InterPro"/>
</dbReference>
<feature type="compositionally biased region" description="Acidic residues" evidence="3">
    <location>
        <begin position="355"/>
        <end position="364"/>
    </location>
</feature>
<evidence type="ECO:0000313" key="9">
    <source>
        <dbReference type="EMBL" id="VUZ97393.1"/>
    </source>
</evidence>
<dbReference type="EMBL" id="LT635623">
    <property type="protein sequence ID" value="VUZ97393.1"/>
    <property type="molecule type" value="Genomic_DNA"/>
</dbReference>
<dbReference type="PANTHER" id="PTHR13370">
    <property type="entry name" value="RNA METHYLASE-RELATED"/>
    <property type="match status" value="1"/>
</dbReference>
<dbReference type="VEuPathDB" id="PlasmoDB:PVX_083055"/>
<feature type="domain" description="Ribosomal RNA large subunit methyltransferase K/L-like methyltransferase" evidence="4">
    <location>
        <begin position="211"/>
        <end position="257"/>
    </location>
</feature>
<feature type="compositionally biased region" description="Basic and acidic residues" evidence="3">
    <location>
        <begin position="369"/>
        <end position="379"/>
    </location>
</feature>
<evidence type="ECO:0000313" key="10">
    <source>
        <dbReference type="Proteomes" id="UP000196402"/>
    </source>
</evidence>
<evidence type="ECO:0000259" key="5">
    <source>
        <dbReference type="Pfam" id="PF25904"/>
    </source>
</evidence>
<evidence type="ECO:0000313" key="11">
    <source>
        <dbReference type="Proteomes" id="UP000220605"/>
    </source>
</evidence>
<dbReference type="Gene3D" id="3.40.50.150">
    <property type="entry name" value="Vaccinia Virus protein VP39"/>
    <property type="match status" value="1"/>
</dbReference>
<name>A0A1G4HGB7_PLAVI</name>
<dbReference type="Proteomes" id="UP000305196">
    <property type="component" value="Chromosome 12"/>
</dbReference>
<evidence type="ECO:0000313" key="6">
    <source>
        <dbReference type="EMBL" id="CAG9473226.1"/>
    </source>
</evidence>
<dbReference type="EMBL" id="LT615267">
    <property type="protein sequence ID" value="SCO73965.1"/>
    <property type="molecule type" value="Genomic_DNA"/>
</dbReference>
<sequence>MLHLIWFSSHNKYDECKITELKSLLHIFGYEDEGEALLNDRDKHKGEVFVKVNLPEDIDWKSVISRSVLIKGIIQVWSEGTTYDEVLNDLLKKEHLFSSNLEDKKWRFHFNSFGKMVSQNDKVKKMEHFKIILDKYPKVDLSSPEVELSLLEEYDQGNLGILKKIFFGKSMALRKNNKTLVYRRNDEGHMINDVRTKKTQLAWWIHYSLNKRPVLGPTTTDNELAFLMCNIAKVKAGHIVLDPFVGSGGLLITSSIFNAICVGNDIDIRLLKGYKIAYLNPHMQHKSRNKNIFENFLHYDLSLPEILVSDNSKPVWNAFHKPWVDAIVTDPPYGNRATVRICLRNTRTGAPAEGDNSDGEDGGDSGESADNRDRCDVGDKSGPGSPPQCDVGDKEGPGPPPQCNIVDRKRVKSLMSTKTVTYSCTAAVKDLLNIASITLVDNGMLVFLLPVQLENLEEEIAILKHDDFFLISYDLQTFTPCSGRLIVSMQRKCRKPSN</sequence>
<keyword evidence="1 8" id="KW-0489">Methyltransferase</keyword>
<dbReference type="PIRSF" id="PIRSF017259">
    <property type="entry name" value="tRNA_mtfrase_TRM11"/>
    <property type="match status" value="1"/>
</dbReference>
<dbReference type="GO" id="GO:0141100">
    <property type="term" value="F:tRNA (guanine(18)-2'-O)-methyltransferase activity"/>
    <property type="evidence" value="ECO:0007669"/>
    <property type="project" value="UniProtKB-EC"/>
</dbReference>
<dbReference type="InterPro" id="IPR029063">
    <property type="entry name" value="SAM-dependent_MTases_sf"/>
</dbReference>
<feature type="domain" description="tRNA (guanine(10)-N(2))-methyltransferase TRMT11 N-terminal" evidence="5">
    <location>
        <begin position="45"/>
        <end position="170"/>
    </location>
</feature>
<evidence type="ECO:0000313" key="8">
    <source>
        <dbReference type="EMBL" id="SCO73965.1"/>
    </source>
</evidence>
<dbReference type="EMBL" id="CAJZCX010000004">
    <property type="protein sequence ID" value="CAG9473226.1"/>
    <property type="molecule type" value="Genomic_DNA"/>
</dbReference>
<dbReference type="Pfam" id="PF25904">
    <property type="entry name" value="Tmrp11_N"/>
    <property type="match status" value="1"/>
</dbReference>
<dbReference type="EMBL" id="LT615250">
    <property type="protein sequence ID" value="SCO68501.1"/>
    <property type="molecule type" value="Genomic_DNA"/>
</dbReference>
<dbReference type="OrthoDB" id="296065at2759"/>
<dbReference type="PANTHER" id="PTHR13370:SF3">
    <property type="entry name" value="TRNA (GUANINE(10)-N2)-METHYLTRANSFERASE HOMOLOG"/>
    <property type="match status" value="1"/>
</dbReference>
<dbReference type="VEuPathDB" id="PlasmoDB:PVP01_1211600"/>
<dbReference type="EC" id="2.1.1.34" evidence="8"/>
<dbReference type="GO" id="GO:0032259">
    <property type="term" value="P:methylation"/>
    <property type="evidence" value="ECO:0007669"/>
    <property type="project" value="UniProtKB-KW"/>
</dbReference>
<dbReference type="InterPro" id="IPR000241">
    <property type="entry name" value="RlmKL-like_Mtase"/>
</dbReference>
<dbReference type="InterPro" id="IPR002052">
    <property type="entry name" value="DNA_methylase_N6_adenine_CS"/>
</dbReference>
<dbReference type="Pfam" id="PF01170">
    <property type="entry name" value="UPF0020"/>
    <property type="match status" value="1"/>
</dbReference>
<dbReference type="SUPFAM" id="SSF53335">
    <property type="entry name" value="S-adenosyl-L-methionine-dependent methyltransferases"/>
    <property type="match status" value="1"/>
</dbReference>
<dbReference type="PROSITE" id="PS00092">
    <property type="entry name" value="N6_MTASE"/>
    <property type="match status" value="1"/>
</dbReference>